<dbReference type="Gene3D" id="2.30.330.10">
    <property type="entry name" value="SpoA-like"/>
    <property type="match status" value="1"/>
</dbReference>
<gene>
    <name evidence="9" type="ORF">HH682_12515</name>
</gene>
<evidence type="ECO:0000259" key="8">
    <source>
        <dbReference type="Pfam" id="PF01052"/>
    </source>
</evidence>
<dbReference type="EMBL" id="JABBFR010000018">
    <property type="protein sequence ID" value="MBT0725226.1"/>
    <property type="molecule type" value="Genomic_DNA"/>
</dbReference>
<organism evidence="9 10">
    <name type="scientific">Rosenbergiella gaditana</name>
    <dbReference type="NCBI Taxonomy" id="2726987"/>
    <lineage>
        <taxon>Bacteria</taxon>
        <taxon>Pseudomonadati</taxon>
        <taxon>Pseudomonadota</taxon>
        <taxon>Gammaproteobacteria</taxon>
        <taxon>Enterobacterales</taxon>
        <taxon>Erwiniaceae</taxon>
        <taxon>Rosenbergiella</taxon>
    </lineage>
</organism>
<dbReference type="InterPro" id="IPR001543">
    <property type="entry name" value="FliN-like_C"/>
</dbReference>
<name>A0ABS5SYW0_9GAMM</name>
<sequence length="126" mass="13803">MNYDNNTTPSAFSLDDINLDDLSPQVTDQASSTDFAQQKAEERKRQLFNRIPLTLTLEVASVTVSLAELLAIDNSSVIELNKMAGEPLDLKVNGVLFGKAEVVVVNDKYGLRIIEFTGQSLSDLTP</sequence>
<evidence type="ECO:0000256" key="2">
    <source>
        <dbReference type="ARBA" id="ARBA00009226"/>
    </source>
</evidence>
<dbReference type="InterPro" id="IPR001172">
    <property type="entry name" value="FliN_T3SS_HrcQb"/>
</dbReference>
<comment type="similarity">
    <text evidence="2">Belongs to the FliN/MopA/SpaO family.</text>
</comment>
<evidence type="ECO:0000256" key="1">
    <source>
        <dbReference type="ARBA" id="ARBA00004413"/>
    </source>
</evidence>
<keyword evidence="9" id="KW-0282">Flagellum</keyword>
<keyword evidence="9" id="KW-0969">Cilium</keyword>
<dbReference type="PRINTS" id="PR00956">
    <property type="entry name" value="FLGMOTORFLIN"/>
</dbReference>
<keyword evidence="10" id="KW-1185">Reference proteome</keyword>
<dbReference type="PANTHER" id="PTHR43484">
    <property type="match status" value="1"/>
</dbReference>
<keyword evidence="4" id="KW-1003">Cell membrane</keyword>
<dbReference type="Pfam" id="PF01052">
    <property type="entry name" value="FliMN_C"/>
    <property type="match status" value="1"/>
</dbReference>
<keyword evidence="7" id="KW-0472">Membrane</keyword>
<keyword evidence="9" id="KW-0966">Cell projection</keyword>
<dbReference type="RefSeq" id="WP_214237881.1">
    <property type="nucleotide sequence ID" value="NZ_JABBFR010000018.1"/>
</dbReference>
<evidence type="ECO:0000256" key="3">
    <source>
        <dbReference type="ARBA" id="ARBA00021897"/>
    </source>
</evidence>
<proteinExistence type="inferred from homology"/>
<dbReference type="SUPFAM" id="SSF101801">
    <property type="entry name" value="Surface presentation of antigens (SPOA)"/>
    <property type="match status" value="1"/>
</dbReference>
<comment type="caution">
    <text evidence="9">The sequence shown here is derived from an EMBL/GenBank/DDBJ whole genome shotgun (WGS) entry which is preliminary data.</text>
</comment>
<evidence type="ECO:0000313" key="9">
    <source>
        <dbReference type="EMBL" id="MBT0725226.1"/>
    </source>
</evidence>
<dbReference type="InterPro" id="IPR051469">
    <property type="entry name" value="FliN/MopA/SpaO"/>
</dbReference>
<dbReference type="Proteomes" id="UP000790096">
    <property type="component" value="Unassembled WGS sequence"/>
</dbReference>
<keyword evidence="5" id="KW-0145">Chemotaxis</keyword>
<dbReference type="PANTHER" id="PTHR43484:SF1">
    <property type="entry name" value="FLAGELLAR MOTOR SWITCH PROTEIN FLIN"/>
    <property type="match status" value="1"/>
</dbReference>
<protein>
    <recommendedName>
        <fullName evidence="3">Flagellar motor switch protein FliN</fullName>
    </recommendedName>
</protein>
<evidence type="ECO:0000256" key="5">
    <source>
        <dbReference type="ARBA" id="ARBA00022500"/>
    </source>
</evidence>
<evidence type="ECO:0000256" key="6">
    <source>
        <dbReference type="ARBA" id="ARBA00022779"/>
    </source>
</evidence>
<evidence type="ECO:0000256" key="7">
    <source>
        <dbReference type="ARBA" id="ARBA00023136"/>
    </source>
</evidence>
<accession>A0ABS5SYW0</accession>
<reference evidence="9 10" key="1">
    <citation type="submission" date="2020-04" db="EMBL/GenBank/DDBJ databases">
        <title>Genome sequencing of Rosenbergiella species.</title>
        <authorList>
            <person name="Alvarez-Perez S."/>
            <person name="Lievens B."/>
        </authorList>
    </citation>
    <scope>NUCLEOTIDE SEQUENCE [LARGE SCALE GENOMIC DNA]</scope>
    <source>
        <strain evidence="9 10">S61</strain>
    </source>
</reference>
<dbReference type="InterPro" id="IPR036429">
    <property type="entry name" value="SpoA-like_sf"/>
</dbReference>
<evidence type="ECO:0000256" key="4">
    <source>
        <dbReference type="ARBA" id="ARBA00022475"/>
    </source>
</evidence>
<feature type="domain" description="Flagellar motor switch protein FliN-like C-terminal" evidence="8">
    <location>
        <begin position="48"/>
        <end position="116"/>
    </location>
</feature>
<comment type="subcellular location">
    <subcellularLocation>
        <location evidence="1">Cell membrane</location>
        <topology evidence="1">Peripheral membrane protein</topology>
        <orientation evidence="1">Cytoplasmic side</orientation>
    </subcellularLocation>
</comment>
<keyword evidence="6" id="KW-0283">Flagellar rotation</keyword>
<evidence type="ECO:0000313" key="10">
    <source>
        <dbReference type="Proteomes" id="UP000790096"/>
    </source>
</evidence>